<feature type="compositionally biased region" description="Low complexity" evidence="2">
    <location>
        <begin position="30"/>
        <end position="55"/>
    </location>
</feature>
<keyword evidence="3" id="KW-0732">Signal</keyword>
<comment type="similarity">
    <text evidence="1">Belongs to the thioredoxin family.</text>
</comment>
<name>A0A2P6U3N9_CHLSO</name>
<dbReference type="CDD" id="cd02947">
    <property type="entry name" value="TRX_family"/>
    <property type="match status" value="1"/>
</dbReference>
<accession>A0A2P6U3N9</accession>
<feature type="domain" description="Thioredoxin" evidence="4">
    <location>
        <begin position="69"/>
        <end position="190"/>
    </location>
</feature>
<gene>
    <name evidence="5" type="ORF">C2E21_0467</name>
</gene>
<dbReference type="PROSITE" id="PS51352">
    <property type="entry name" value="THIOREDOXIN_2"/>
    <property type="match status" value="1"/>
</dbReference>
<protein>
    <submittedName>
        <fullName evidence="5">Thioredoxin-like chloroplastic</fullName>
    </submittedName>
</protein>
<feature type="region of interest" description="Disordered" evidence="2">
    <location>
        <begin position="23"/>
        <end position="55"/>
    </location>
</feature>
<dbReference type="STRING" id="3076.A0A2P6U3N9"/>
<evidence type="ECO:0000313" key="6">
    <source>
        <dbReference type="Proteomes" id="UP000239899"/>
    </source>
</evidence>
<dbReference type="SUPFAM" id="SSF52833">
    <property type="entry name" value="Thioredoxin-like"/>
    <property type="match status" value="1"/>
</dbReference>
<proteinExistence type="inferred from homology"/>
<dbReference type="EMBL" id="LHPG02000001">
    <property type="protein sequence ID" value="PRW60916.1"/>
    <property type="molecule type" value="Genomic_DNA"/>
</dbReference>
<dbReference type="Pfam" id="PF00085">
    <property type="entry name" value="Thioredoxin"/>
    <property type="match status" value="1"/>
</dbReference>
<sequence>MSTLSVSAALLVVPAAGTEVIKRQQQAGKPAACPRRPTRARLAAPRPQSPSSVNNAVSVPSRFRNAFAQKPWWRQPRPSNMTDVNSVQQLVDELAASASAEQLVIVEFYATWCQGCKALFPHMSELAAQRPDIKLLLIEGEENKALSRKLEVSGLPTVLLFCGSEGRVEQMQLPASKFDVLLAAVDRWSAPRCSLGPAPPLPGFERVKPRQLTTTA</sequence>
<feature type="chain" id="PRO_5015140472" evidence="3">
    <location>
        <begin position="18"/>
        <end position="216"/>
    </location>
</feature>
<dbReference type="Gene3D" id="3.40.30.10">
    <property type="entry name" value="Glutaredoxin"/>
    <property type="match status" value="1"/>
</dbReference>
<organism evidence="5 6">
    <name type="scientific">Chlorella sorokiniana</name>
    <name type="common">Freshwater green alga</name>
    <dbReference type="NCBI Taxonomy" id="3076"/>
    <lineage>
        <taxon>Eukaryota</taxon>
        <taxon>Viridiplantae</taxon>
        <taxon>Chlorophyta</taxon>
        <taxon>core chlorophytes</taxon>
        <taxon>Trebouxiophyceae</taxon>
        <taxon>Chlorellales</taxon>
        <taxon>Chlorellaceae</taxon>
        <taxon>Chlorella clade</taxon>
        <taxon>Chlorella</taxon>
    </lineage>
</organism>
<dbReference type="InterPro" id="IPR036249">
    <property type="entry name" value="Thioredoxin-like_sf"/>
</dbReference>
<evidence type="ECO:0000256" key="2">
    <source>
        <dbReference type="SAM" id="MobiDB-lite"/>
    </source>
</evidence>
<evidence type="ECO:0000259" key="4">
    <source>
        <dbReference type="PROSITE" id="PS51352"/>
    </source>
</evidence>
<dbReference type="InterPro" id="IPR013766">
    <property type="entry name" value="Thioredoxin_domain"/>
</dbReference>
<dbReference type="OrthoDB" id="2121326at2759"/>
<evidence type="ECO:0000256" key="3">
    <source>
        <dbReference type="SAM" id="SignalP"/>
    </source>
</evidence>
<feature type="signal peptide" evidence="3">
    <location>
        <begin position="1"/>
        <end position="17"/>
    </location>
</feature>
<dbReference type="Proteomes" id="UP000239899">
    <property type="component" value="Unassembled WGS sequence"/>
</dbReference>
<dbReference type="AlphaFoldDB" id="A0A2P6U3N9"/>
<dbReference type="GO" id="GO:0045454">
    <property type="term" value="P:cell redox homeostasis"/>
    <property type="evidence" value="ECO:0007669"/>
    <property type="project" value="TreeGrafter"/>
</dbReference>
<keyword evidence="6" id="KW-1185">Reference proteome</keyword>
<evidence type="ECO:0000313" key="5">
    <source>
        <dbReference type="EMBL" id="PRW60916.1"/>
    </source>
</evidence>
<dbReference type="PANTHER" id="PTHR43601">
    <property type="entry name" value="THIOREDOXIN, MITOCHONDRIAL"/>
    <property type="match status" value="1"/>
</dbReference>
<dbReference type="PRINTS" id="PR00421">
    <property type="entry name" value="THIOREDOXIN"/>
</dbReference>
<reference evidence="5 6" key="1">
    <citation type="journal article" date="2018" name="Plant J.">
        <title>Genome sequences of Chlorella sorokiniana UTEX 1602 and Micractinium conductrix SAG 241.80: implications to maltose excretion by a green alga.</title>
        <authorList>
            <person name="Arriola M.B."/>
            <person name="Velmurugan N."/>
            <person name="Zhang Y."/>
            <person name="Plunkett M.H."/>
            <person name="Hondzo H."/>
            <person name="Barney B.M."/>
        </authorList>
    </citation>
    <scope>NUCLEOTIDE SEQUENCE [LARGE SCALE GENOMIC DNA]</scope>
    <source>
        <strain evidence="6">UTEX 1602</strain>
    </source>
</reference>
<evidence type="ECO:0000256" key="1">
    <source>
        <dbReference type="ARBA" id="ARBA00008987"/>
    </source>
</evidence>
<dbReference type="PANTHER" id="PTHR43601:SF32">
    <property type="entry name" value="THIOREDOXIN-LIKE 2-2, CHLOROPLASTIC"/>
    <property type="match status" value="1"/>
</dbReference>
<comment type="caution">
    <text evidence="5">The sequence shown here is derived from an EMBL/GenBank/DDBJ whole genome shotgun (WGS) entry which is preliminary data.</text>
</comment>